<protein>
    <recommendedName>
        <fullName evidence="4">Protein phosphatase 2C-like protein</fullName>
    </recommendedName>
</protein>
<sequence>MQVTSAQLPAIEDSDDKIFTTPNAVIMLDGASAFLPVPTAANLYADHLGRTMREHLAAEPAAPLRTVLAEAIGTTAAHFDLAAGTSPSSAVTIARIANGELELLLLGDNMAILPGEFRTDDRMDHLNLAPRRRYRERLAAGTGYDTTHKELLRELQQQQAALRNVDGGYWIAETNPYAARQALISTHPLDHVPWLILATDGAYNTMTHLGLTDWPRYARADHSQLASLLHHCQQWESHHDPQAQALPRAKRHDDKSIAAIATP</sequence>
<dbReference type="AlphaFoldDB" id="A0A4V2SV69"/>
<feature type="region of interest" description="Disordered" evidence="1">
    <location>
        <begin position="239"/>
        <end position="263"/>
    </location>
</feature>
<dbReference type="InterPro" id="IPR036457">
    <property type="entry name" value="PPM-type-like_dom_sf"/>
</dbReference>
<dbReference type="RefSeq" id="WP_132875779.1">
    <property type="nucleotide sequence ID" value="NZ_SLXQ01000001.1"/>
</dbReference>
<dbReference type="SUPFAM" id="SSF81606">
    <property type="entry name" value="PP2C-like"/>
    <property type="match status" value="1"/>
</dbReference>
<dbReference type="Gene3D" id="3.60.40.10">
    <property type="entry name" value="PPM-type phosphatase domain"/>
    <property type="match status" value="1"/>
</dbReference>
<dbReference type="EMBL" id="SLXQ01000001">
    <property type="protein sequence ID" value="TCP57286.1"/>
    <property type="molecule type" value="Genomic_DNA"/>
</dbReference>
<evidence type="ECO:0000313" key="2">
    <source>
        <dbReference type="EMBL" id="TCP57286.1"/>
    </source>
</evidence>
<dbReference type="OrthoDB" id="3190646at2"/>
<dbReference type="Proteomes" id="UP000294911">
    <property type="component" value="Unassembled WGS sequence"/>
</dbReference>
<comment type="caution">
    <text evidence="2">The sequence shown here is derived from an EMBL/GenBank/DDBJ whole genome shotgun (WGS) entry which is preliminary data.</text>
</comment>
<keyword evidence="3" id="KW-1185">Reference proteome</keyword>
<gene>
    <name evidence="2" type="ORF">EV191_1011240</name>
</gene>
<reference evidence="2 3" key="1">
    <citation type="submission" date="2019-03" db="EMBL/GenBank/DDBJ databases">
        <title>Genomic Encyclopedia of Type Strains, Phase IV (KMG-IV): sequencing the most valuable type-strain genomes for metagenomic binning, comparative biology and taxonomic classification.</title>
        <authorList>
            <person name="Goeker M."/>
        </authorList>
    </citation>
    <scope>NUCLEOTIDE SEQUENCE [LARGE SCALE GENOMIC DNA]</scope>
    <source>
        <strain evidence="2 3">DSM 45765</strain>
    </source>
</reference>
<proteinExistence type="predicted"/>
<accession>A0A4V2SV69</accession>
<name>A0A4V2SV69_9PSEU</name>
<organism evidence="2 3">
    <name type="scientific">Tamaricihabitans halophyticus</name>
    <dbReference type="NCBI Taxonomy" id="1262583"/>
    <lineage>
        <taxon>Bacteria</taxon>
        <taxon>Bacillati</taxon>
        <taxon>Actinomycetota</taxon>
        <taxon>Actinomycetes</taxon>
        <taxon>Pseudonocardiales</taxon>
        <taxon>Pseudonocardiaceae</taxon>
        <taxon>Tamaricihabitans</taxon>
    </lineage>
</organism>
<evidence type="ECO:0008006" key="4">
    <source>
        <dbReference type="Google" id="ProtNLM"/>
    </source>
</evidence>
<evidence type="ECO:0000256" key="1">
    <source>
        <dbReference type="SAM" id="MobiDB-lite"/>
    </source>
</evidence>
<evidence type="ECO:0000313" key="3">
    <source>
        <dbReference type="Proteomes" id="UP000294911"/>
    </source>
</evidence>